<keyword evidence="2" id="KW-1185">Reference proteome</keyword>
<dbReference type="Gramene" id="EFJ18489">
    <property type="protein sequence ID" value="EFJ18489"/>
    <property type="gene ID" value="SELMODRAFT_419881"/>
</dbReference>
<name>D8SAU5_SELML</name>
<reference evidence="1 2" key="1">
    <citation type="journal article" date="2011" name="Science">
        <title>The Selaginella genome identifies genetic changes associated with the evolution of vascular plants.</title>
        <authorList>
            <person name="Banks J.A."/>
            <person name="Nishiyama T."/>
            <person name="Hasebe M."/>
            <person name="Bowman J.L."/>
            <person name="Gribskov M."/>
            <person name="dePamphilis C."/>
            <person name="Albert V.A."/>
            <person name="Aono N."/>
            <person name="Aoyama T."/>
            <person name="Ambrose B.A."/>
            <person name="Ashton N.W."/>
            <person name="Axtell M.J."/>
            <person name="Barker E."/>
            <person name="Barker M.S."/>
            <person name="Bennetzen J.L."/>
            <person name="Bonawitz N.D."/>
            <person name="Chapple C."/>
            <person name="Cheng C."/>
            <person name="Correa L.G."/>
            <person name="Dacre M."/>
            <person name="DeBarry J."/>
            <person name="Dreyer I."/>
            <person name="Elias M."/>
            <person name="Engstrom E.M."/>
            <person name="Estelle M."/>
            <person name="Feng L."/>
            <person name="Finet C."/>
            <person name="Floyd S.K."/>
            <person name="Frommer W.B."/>
            <person name="Fujita T."/>
            <person name="Gramzow L."/>
            <person name="Gutensohn M."/>
            <person name="Harholt J."/>
            <person name="Hattori M."/>
            <person name="Heyl A."/>
            <person name="Hirai T."/>
            <person name="Hiwatashi Y."/>
            <person name="Ishikawa M."/>
            <person name="Iwata M."/>
            <person name="Karol K.G."/>
            <person name="Koehler B."/>
            <person name="Kolukisaoglu U."/>
            <person name="Kubo M."/>
            <person name="Kurata T."/>
            <person name="Lalonde S."/>
            <person name="Li K."/>
            <person name="Li Y."/>
            <person name="Litt A."/>
            <person name="Lyons E."/>
            <person name="Manning G."/>
            <person name="Maruyama T."/>
            <person name="Michael T.P."/>
            <person name="Mikami K."/>
            <person name="Miyazaki S."/>
            <person name="Morinaga S."/>
            <person name="Murata T."/>
            <person name="Mueller-Roeber B."/>
            <person name="Nelson D.R."/>
            <person name="Obara M."/>
            <person name="Oguri Y."/>
            <person name="Olmstead R.G."/>
            <person name="Onodera N."/>
            <person name="Petersen B.L."/>
            <person name="Pils B."/>
            <person name="Prigge M."/>
            <person name="Rensing S.A."/>
            <person name="Riano-Pachon D.M."/>
            <person name="Roberts A.W."/>
            <person name="Sato Y."/>
            <person name="Scheller H.V."/>
            <person name="Schulz B."/>
            <person name="Schulz C."/>
            <person name="Shakirov E.V."/>
            <person name="Shibagaki N."/>
            <person name="Shinohara N."/>
            <person name="Shippen D.E."/>
            <person name="Soerensen I."/>
            <person name="Sotooka R."/>
            <person name="Sugimoto N."/>
            <person name="Sugita M."/>
            <person name="Sumikawa N."/>
            <person name="Tanurdzic M."/>
            <person name="Theissen G."/>
            <person name="Ulvskov P."/>
            <person name="Wakazuki S."/>
            <person name="Weng J.K."/>
            <person name="Willats W.W."/>
            <person name="Wipf D."/>
            <person name="Wolf P.G."/>
            <person name="Yang L."/>
            <person name="Zimmer A.D."/>
            <person name="Zhu Q."/>
            <person name="Mitros T."/>
            <person name="Hellsten U."/>
            <person name="Loque D."/>
            <person name="Otillar R."/>
            <person name="Salamov A."/>
            <person name="Schmutz J."/>
            <person name="Shapiro H."/>
            <person name="Lindquist E."/>
            <person name="Lucas S."/>
            <person name="Rokhsar D."/>
            <person name="Grigoriev I.V."/>
        </authorList>
    </citation>
    <scope>NUCLEOTIDE SEQUENCE [LARGE SCALE GENOMIC DNA]</scope>
</reference>
<accession>D8SAU5</accession>
<evidence type="ECO:0000313" key="2">
    <source>
        <dbReference type="Proteomes" id="UP000001514"/>
    </source>
</evidence>
<protein>
    <submittedName>
        <fullName evidence="1">Uncharacterized protein</fullName>
    </submittedName>
</protein>
<dbReference type="KEGG" id="smo:SELMODRAFT_419881"/>
<dbReference type="HOGENOM" id="CLU_1108617_0_0_1"/>
<organism evidence="2">
    <name type="scientific">Selaginella moellendorffii</name>
    <name type="common">Spikemoss</name>
    <dbReference type="NCBI Taxonomy" id="88036"/>
    <lineage>
        <taxon>Eukaryota</taxon>
        <taxon>Viridiplantae</taxon>
        <taxon>Streptophyta</taxon>
        <taxon>Embryophyta</taxon>
        <taxon>Tracheophyta</taxon>
        <taxon>Lycopodiopsida</taxon>
        <taxon>Selaginellales</taxon>
        <taxon>Selaginellaceae</taxon>
        <taxon>Selaginella</taxon>
    </lineage>
</organism>
<gene>
    <name evidence="1" type="ORF">SELMODRAFT_419881</name>
</gene>
<proteinExistence type="predicted"/>
<dbReference type="Proteomes" id="UP000001514">
    <property type="component" value="Unassembled WGS sequence"/>
</dbReference>
<dbReference type="AlphaFoldDB" id="D8SAU5"/>
<evidence type="ECO:0000313" key="1">
    <source>
        <dbReference type="EMBL" id="EFJ18489.1"/>
    </source>
</evidence>
<sequence length="251" mass="27740">MDLDALRAAMEEIIDVSLDAAVSYKKPGAGGKIMVHGVLTLDLYKITKPNTTTAPHEVYEVIMPYQSGTPRLAGGDDDHLESLLVDAEDADDSTEHGFWVLVRDRRVQGLSNLILLHQAGACVSKKDGSANMRNVAPIFLQAWGNNWIYGVYFLFGIVKVGNNRVMKDSSATYPDGEHVHGMLYVPRKEFTLPNVRVPGSGSSDHTKLFFQSLIRIVAGDGALDWTEKDVREIIDSTKDDLKAGFFSENNW</sequence>
<dbReference type="EMBL" id="GL377609">
    <property type="protein sequence ID" value="EFJ18489.1"/>
    <property type="molecule type" value="Genomic_DNA"/>
</dbReference>
<dbReference type="InParanoid" id="D8SAU5"/>